<dbReference type="NCBIfam" id="TIGR00755">
    <property type="entry name" value="ksgA"/>
    <property type="match status" value="1"/>
</dbReference>
<keyword evidence="3 6" id="KW-0808">Transferase</keyword>
<keyword evidence="11" id="KW-1185">Reference proteome</keyword>
<keyword evidence="1 7" id="KW-0698">rRNA processing</keyword>
<evidence type="ECO:0000259" key="8">
    <source>
        <dbReference type="SMART" id="SM00650"/>
    </source>
</evidence>
<dbReference type="InterPro" id="IPR020596">
    <property type="entry name" value="rRNA_Ade_Mease_Trfase_CS"/>
</dbReference>
<accession>A0A196SK22</accession>
<feature type="binding site" evidence="6">
    <location>
        <position position="30"/>
    </location>
    <ligand>
        <name>S-adenosyl-L-methionine</name>
        <dbReference type="ChEBI" id="CHEBI:59789"/>
    </ligand>
</feature>
<dbReference type="GO" id="GO:0003723">
    <property type="term" value="F:RNA binding"/>
    <property type="evidence" value="ECO:0007669"/>
    <property type="project" value="UniProtKB-UniRule"/>
</dbReference>
<dbReference type="Gene3D" id="1.10.8.480">
    <property type="match status" value="1"/>
</dbReference>
<dbReference type="STRING" id="478820.A0A196SK22"/>
<dbReference type="Pfam" id="PF00398">
    <property type="entry name" value="RrnaAD"/>
    <property type="match status" value="1"/>
</dbReference>
<dbReference type="InterPro" id="IPR011530">
    <property type="entry name" value="rRNA_adenine_dimethylase"/>
</dbReference>
<evidence type="ECO:0000256" key="2">
    <source>
        <dbReference type="ARBA" id="ARBA00022603"/>
    </source>
</evidence>
<sequence>MPKERPIRKTSVTSGPAPTGAAGGLGQHFIKNIAVVQNIVAKAGIKPTDIVLEIGPGNGILTMELLKKAKKVIAVELDPRMVNEVQKKVQGTEYASHLQIIHGDFLKVELPYFDLCVANVPYVISSGIVFKLLQHRPFFRAAVLMFQEEFTQRLCAKPGDNLYCRLSVNTQLLARTQQLLKVGRNNFNPPPKVESRVCRIEPYNPPPTVNFIEWDGMVRLCFQRKNKTLSAIFKNKKVIEMLKQNYETFCSLNNKAPEERDTKEVVLSVLEETGFAEARASKMAIEDFMKLLNAFLSKDIHFA</sequence>
<evidence type="ECO:0000256" key="5">
    <source>
        <dbReference type="ARBA" id="ARBA00022884"/>
    </source>
</evidence>
<dbReference type="SUPFAM" id="SSF53335">
    <property type="entry name" value="S-adenosyl-L-methionine-dependent methyltransferases"/>
    <property type="match status" value="1"/>
</dbReference>
<protein>
    <recommendedName>
        <fullName evidence="7">rRNA adenine N(6)-methyltransferase</fullName>
        <ecNumber evidence="7">2.1.1.-</ecNumber>
    </recommendedName>
</protein>
<feature type="binding site" evidence="6">
    <location>
        <position position="55"/>
    </location>
    <ligand>
        <name>S-adenosyl-L-methionine</name>
        <dbReference type="ChEBI" id="CHEBI:59789"/>
    </ligand>
</feature>
<proteinExistence type="inferred from homology"/>
<dbReference type="FunFam" id="3.40.50.150:FF:000081">
    <property type="entry name" value="rRNA adenine N(6)-methyltransferase"/>
    <property type="match status" value="1"/>
</dbReference>
<dbReference type="InterPro" id="IPR020598">
    <property type="entry name" value="rRNA_Ade_methylase_Trfase_N"/>
</dbReference>
<dbReference type="PROSITE" id="PS51689">
    <property type="entry name" value="SAM_RNA_A_N6_MT"/>
    <property type="match status" value="1"/>
</dbReference>
<evidence type="ECO:0000256" key="6">
    <source>
        <dbReference type="PROSITE-ProRule" id="PRU01026"/>
    </source>
</evidence>
<feature type="binding site" evidence="6">
    <location>
        <position position="119"/>
    </location>
    <ligand>
        <name>S-adenosyl-L-methionine</name>
        <dbReference type="ChEBI" id="CHEBI:59789"/>
    </ligand>
</feature>
<keyword evidence="5 6" id="KW-0694">RNA-binding</keyword>
<feature type="binding site" evidence="6">
    <location>
        <position position="28"/>
    </location>
    <ligand>
        <name>S-adenosyl-L-methionine</name>
        <dbReference type="ChEBI" id="CHEBI:59789"/>
    </ligand>
</feature>
<dbReference type="AlphaFoldDB" id="A0A196SK22"/>
<dbReference type="GO" id="GO:0000179">
    <property type="term" value="F:rRNA (adenine-N6,N6-)-dimethyltransferase activity"/>
    <property type="evidence" value="ECO:0007669"/>
    <property type="project" value="UniProtKB-UniRule"/>
</dbReference>
<evidence type="ECO:0000256" key="4">
    <source>
        <dbReference type="ARBA" id="ARBA00022691"/>
    </source>
</evidence>
<feature type="binding site" evidence="6">
    <location>
        <position position="76"/>
    </location>
    <ligand>
        <name>S-adenosyl-L-methionine</name>
        <dbReference type="ChEBI" id="CHEBI:59789"/>
    </ligand>
</feature>
<evidence type="ECO:0000313" key="9">
    <source>
        <dbReference type="EMBL" id="OAO15715.1"/>
    </source>
</evidence>
<comment type="caution">
    <text evidence="10">The sequence shown here is derived from an EMBL/GenBank/DDBJ whole genome shotgun (WGS) entry which is preliminary data.</text>
</comment>
<evidence type="ECO:0000313" key="10">
    <source>
        <dbReference type="EMBL" id="OAO17400.1"/>
    </source>
</evidence>
<evidence type="ECO:0000256" key="1">
    <source>
        <dbReference type="ARBA" id="ARBA00022552"/>
    </source>
</evidence>
<feature type="binding site" evidence="6">
    <location>
        <position position="104"/>
    </location>
    <ligand>
        <name>S-adenosyl-L-methionine</name>
        <dbReference type="ChEBI" id="CHEBI:59789"/>
    </ligand>
</feature>
<gene>
    <name evidence="10" type="ORF">AV274_0863</name>
    <name evidence="9" type="ORF">AV274_2565</name>
</gene>
<dbReference type="PANTHER" id="PTHR11727">
    <property type="entry name" value="DIMETHYLADENOSINE TRANSFERASE"/>
    <property type="match status" value="1"/>
</dbReference>
<evidence type="ECO:0000313" key="11">
    <source>
        <dbReference type="Proteomes" id="UP000078348"/>
    </source>
</evidence>
<dbReference type="EMBL" id="LXWW01000032">
    <property type="protein sequence ID" value="OAO17400.1"/>
    <property type="molecule type" value="Genomic_DNA"/>
</dbReference>
<dbReference type="PROSITE" id="PS01131">
    <property type="entry name" value="RRNA_A_DIMETH"/>
    <property type="match status" value="1"/>
</dbReference>
<keyword evidence="4 6" id="KW-0949">S-adenosyl-L-methionine</keyword>
<dbReference type="EMBL" id="LXWW01000121">
    <property type="protein sequence ID" value="OAO15715.1"/>
    <property type="molecule type" value="Genomic_DNA"/>
</dbReference>
<reference evidence="10 11" key="1">
    <citation type="submission" date="2016-05" db="EMBL/GenBank/DDBJ databases">
        <title>Nuclear genome of Blastocystis sp. subtype 1 NandII.</title>
        <authorList>
            <person name="Gentekaki E."/>
            <person name="Curtis B."/>
            <person name="Stairs C."/>
            <person name="Eme L."/>
            <person name="Herman E."/>
            <person name="Klimes V."/>
            <person name="Arias M.C."/>
            <person name="Elias M."/>
            <person name="Hilliou F."/>
            <person name="Klute M."/>
            <person name="Malik S.-B."/>
            <person name="Pightling A."/>
            <person name="Rachubinski R."/>
            <person name="Salas D."/>
            <person name="Schlacht A."/>
            <person name="Suga H."/>
            <person name="Archibald J."/>
            <person name="Ball S.G."/>
            <person name="Clark G."/>
            <person name="Dacks J."/>
            <person name="Van Der Giezen M."/>
            <person name="Tsaousis A."/>
            <person name="Roger A."/>
        </authorList>
    </citation>
    <scope>NUCLEOTIDE SEQUENCE [LARGE SCALE GENOMIC DNA]</scope>
    <source>
        <strain evidence="11">ATCC 50177 / NandII</strain>
        <strain evidence="10">NandII</strain>
    </source>
</reference>
<dbReference type="InterPro" id="IPR029063">
    <property type="entry name" value="SAM-dependent_MTases_sf"/>
</dbReference>
<organism evidence="10 11">
    <name type="scientific">Blastocystis sp. subtype 1 (strain ATCC 50177 / NandII)</name>
    <dbReference type="NCBI Taxonomy" id="478820"/>
    <lineage>
        <taxon>Eukaryota</taxon>
        <taxon>Sar</taxon>
        <taxon>Stramenopiles</taxon>
        <taxon>Bigyra</taxon>
        <taxon>Opalozoa</taxon>
        <taxon>Opalinata</taxon>
        <taxon>Blastocystidae</taxon>
        <taxon>Blastocystis</taxon>
    </lineage>
</organism>
<name>A0A196SK22_BLAHN</name>
<keyword evidence="2 6" id="KW-0489">Methyltransferase</keyword>
<dbReference type="OrthoDB" id="74991at2759"/>
<dbReference type="CDD" id="cd02440">
    <property type="entry name" value="AdoMet_MTases"/>
    <property type="match status" value="1"/>
</dbReference>
<dbReference type="PANTHER" id="PTHR11727:SF7">
    <property type="entry name" value="DIMETHYLADENOSINE TRANSFERASE-RELATED"/>
    <property type="match status" value="1"/>
</dbReference>
<dbReference type="SMART" id="SM00650">
    <property type="entry name" value="rADc"/>
    <property type="match status" value="1"/>
</dbReference>
<evidence type="ECO:0000256" key="3">
    <source>
        <dbReference type="ARBA" id="ARBA00022679"/>
    </source>
</evidence>
<evidence type="ECO:0000256" key="7">
    <source>
        <dbReference type="RuleBase" id="RU362106"/>
    </source>
</evidence>
<dbReference type="InterPro" id="IPR001737">
    <property type="entry name" value="KsgA/Erm"/>
</dbReference>
<comment type="similarity">
    <text evidence="6 7">Belongs to the class I-like SAM-binding methyltransferase superfamily. rRNA adenine N(6)-methyltransferase family.</text>
</comment>
<feature type="domain" description="Ribosomal RNA adenine methylase transferase N-terminal" evidence="8">
    <location>
        <begin position="35"/>
        <end position="204"/>
    </location>
</feature>
<dbReference type="EC" id="2.1.1.-" evidence="7"/>
<dbReference type="Proteomes" id="UP000078348">
    <property type="component" value="Unassembled WGS sequence"/>
</dbReference>
<dbReference type="Gene3D" id="3.40.50.150">
    <property type="entry name" value="Vaccinia Virus protein VP39"/>
    <property type="match status" value="1"/>
</dbReference>